<organism evidence="1 2">
    <name type="scientific">Pengzhenrongella sicca</name>
    <dbReference type="NCBI Taxonomy" id="2819238"/>
    <lineage>
        <taxon>Bacteria</taxon>
        <taxon>Bacillati</taxon>
        <taxon>Actinomycetota</taxon>
        <taxon>Actinomycetes</taxon>
        <taxon>Micrococcales</taxon>
        <taxon>Pengzhenrongella</taxon>
    </lineage>
</organism>
<dbReference type="KEGG" id="psic:J4E96_08065"/>
<proteinExistence type="predicted"/>
<evidence type="ECO:0000313" key="1">
    <source>
        <dbReference type="EMBL" id="QTE30871.1"/>
    </source>
</evidence>
<evidence type="ECO:0000313" key="2">
    <source>
        <dbReference type="Proteomes" id="UP000663937"/>
    </source>
</evidence>
<dbReference type="EMBL" id="CP071868">
    <property type="protein sequence ID" value="QTE30871.1"/>
    <property type="molecule type" value="Genomic_DNA"/>
</dbReference>
<gene>
    <name evidence="1" type="ORF">J4E96_08065</name>
</gene>
<keyword evidence="2" id="KW-1185">Reference proteome</keyword>
<sequence>MEVIARLEYRNASLSVEMFERHWELGIDAGDTVEDLLKWSGTDLEVLLEDAATYLAIRPVAAMDSGVVSGSIDDLPEFLKVLSSLRASPFELPVDVAYVPHSQVSPEAPWEVVLSTDGEMVVSGGLTALEALAGAVEFRHT</sequence>
<dbReference type="Proteomes" id="UP000663937">
    <property type="component" value="Chromosome"/>
</dbReference>
<accession>A0A8A4ZHK5</accession>
<name>A0A8A4ZHK5_9MICO</name>
<dbReference type="RefSeq" id="WP_227425246.1">
    <property type="nucleotide sequence ID" value="NZ_CP071868.1"/>
</dbReference>
<protein>
    <submittedName>
        <fullName evidence="1">Uncharacterized protein</fullName>
    </submittedName>
</protein>
<reference evidence="1" key="1">
    <citation type="submission" date="2021-03" db="EMBL/GenBank/DDBJ databases">
        <title>Pengzhenrongella sicca gen. nov., sp. nov., a new member of suborder Micrococcineae isolated from High-Arctic tundra soil.</title>
        <authorList>
            <person name="Peng F."/>
        </authorList>
    </citation>
    <scope>NUCLEOTIDE SEQUENCE</scope>
    <source>
        <strain evidence="1">LRZ-2</strain>
    </source>
</reference>
<dbReference type="AlphaFoldDB" id="A0A8A4ZHK5"/>